<feature type="transmembrane region" description="Helical" evidence="1">
    <location>
        <begin position="43"/>
        <end position="59"/>
    </location>
</feature>
<accession>A0ABY5IP11</accession>
<dbReference type="RefSeq" id="WP_256550256.1">
    <property type="nucleotide sequence ID" value="NZ_CP101751.1"/>
</dbReference>
<sequence>MNPIQKKGQKQTIQVSISILLVSVNTIYSYISKLGTDRILEQGIRFVLTVALLVVLYKGKKWARVVALFLFGIAIFRAIGGLFILEADLLAKVPVIVMIVVYSVAIYHFGASDYYMAFARYQNGVK</sequence>
<organism evidence="2 3">
    <name type="scientific">Flavobacterium cerinum</name>
    <dbReference type="NCBI Taxonomy" id="2502784"/>
    <lineage>
        <taxon>Bacteria</taxon>
        <taxon>Pseudomonadati</taxon>
        <taxon>Bacteroidota</taxon>
        <taxon>Flavobacteriia</taxon>
        <taxon>Flavobacteriales</taxon>
        <taxon>Flavobacteriaceae</taxon>
        <taxon>Flavobacterium</taxon>
    </lineage>
</organism>
<keyword evidence="1" id="KW-0472">Membrane</keyword>
<keyword evidence="1" id="KW-0812">Transmembrane</keyword>
<evidence type="ECO:0000313" key="3">
    <source>
        <dbReference type="Proteomes" id="UP001059844"/>
    </source>
</evidence>
<evidence type="ECO:0000313" key="2">
    <source>
        <dbReference type="EMBL" id="UUC44577.1"/>
    </source>
</evidence>
<protein>
    <submittedName>
        <fullName evidence="2">Uncharacterized protein</fullName>
    </submittedName>
</protein>
<dbReference type="Proteomes" id="UP001059844">
    <property type="component" value="Chromosome"/>
</dbReference>
<feature type="transmembrane region" description="Helical" evidence="1">
    <location>
        <begin position="66"/>
        <end position="85"/>
    </location>
</feature>
<proteinExistence type="predicted"/>
<feature type="transmembrane region" description="Helical" evidence="1">
    <location>
        <begin position="91"/>
        <end position="110"/>
    </location>
</feature>
<gene>
    <name evidence="2" type="ORF">NOX80_13155</name>
</gene>
<feature type="transmembrane region" description="Helical" evidence="1">
    <location>
        <begin position="12"/>
        <end position="31"/>
    </location>
</feature>
<reference evidence="2" key="1">
    <citation type="submission" date="2022-07" db="EMBL/GenBank/DDBJ databases">
        <title>Isolation, identification, and degradation of a PFOSA degrading strain from sewage treatment plant.</title>
        <authorList>
            <person name="Zhang L."/>
            <person name="Huo Y."/>
        </authorList>
    </citation>
    <scope>NUCLEOTIDE SEQUENCE</scope>
    <source>
        <strain evidence="2">C1</strain>
    </source>
</reference>
<keyword evidence="3" id="KW-1185">Reference proteome</keyword>
<name>A0ABY5IP11_9FLAO</name>
<keyword evidence="1" id="KW-1133">Transmembrane helix</keyword>
<evidence type="ECO:0000256" key="1">
    <source>
        <dbReference type="SAM" id="Phobius"/>
    </source>
</evidence>
<dbReference type="EMBL" id="CP101751">
    <property type="protein sequence ID" value="UUC44577.1"/>
    <property type="molecule type" value="Genomic_DNA"/>
</dbReference>